<organism evidence="1 2">
    <name type="scientific">Flammeovirga kamogawensis</name>
    <dbReference type="NCBI Taxonomy" id="373891"/>
    <lineage>
        <taxon>Bacteria</taxon>
        <taxon>Pseudomonadati</taxon>
        <taxon>Bacteroidota</taxon>
        <taxon>Cytophagia</taxon>
        <taxon>Cytophagales</taxon>
        <taxon>Flammeovirgaceae</taxon>
        <taxon>Flammeovirga</taxon>
    </lineage>
</organism>
<dbReference type="RefSeq" id="WP_144076021.1">
    <property type="nucleotide sequence ID" value="NZ_CP076129.1"/>
</dbReference>
<evidence type="ECO:0000313" key="2">
    <source>
        <dbReference type="Proteomes" id="UP000682802"/>
    </source>
</evidence>
<dbReference type="Proteomes" id="UP000682802">
    <property type="component" value="Chromosome 2"/>
</dbReference>
<dbReference type="NCBIfam" id="NF038336">
    <property type="entry name" value="YjiT_fam"/>
    <property type="match status" value="1"/>
</dbReference>
<accession>A0ABX8H1R3</accession>
<protein>
    <submittedName>
        <fullName evidence="1">STY4851/ECs_5259 family protein</fullName>
    </submittedName>
</protein>
<evidence type="ECO:0000313" key="1">
    <source>
        <dbReference type="EMBL" id="QWG09342.1"/>
    </source>
</evidence>
<name>A0ABX8H1R3_9BACT</name>
<gene>
    <name evidence="1" type="ORF">KM029_22310</name>
</gene>
<sequence>MSEVILRKIRQRIDGRPLFQYKISEEEYRILRITLKNGDKDNLYWKVYFTLFAAEAFRRTYAGGHWTQDLIFKEISDIFRLSQPKFESAIKSGLKYLSRPLFRNNAGRQFLGTIARESGIPRDAFIENGYLVNTLREAFNGYTNFHTGNLLRDIQNLVLKQNTPEVLQSEVYYQILNDIIERAFELKHQFQLGKHADPIEYLDQVIPEWREELPIIFDGERGVNFLNTLISDVVQAPTLNDLKIQLSTYYNEENDLFINKLIFPDGHYTKEDLRVDTVLFDKVINAKILLYSIESSIEIEVGSTYKSFKNGREGFNIQRLGNSNLPSGAHLKKWELRFVDRFTEASFNLPIISETLWEELPWFFIKDQNNHWVYKGQGSVRTHRTEGLVIAKPTLAIQQSDITNFVVVNKEKHKVIHINQTIELKDEENLYRIALAQNKDDRPFLYYLSPAKTVYDNYFSLNAKTFLGVPYLVKQDKITLQKQRIQISNIEYFYAGKWHSNCHLGKVHIRYIEDGITVFLQRNVQVLPENFSYNLENNKIYLQNFDPFIPEVQRHEAVEWNNLDKGEEGALSVSFDEDFLKRKETIQFRLRNKEAEELDNLYFRLPVPSQSLKLLYNDKVVHTSELNVHQLDGYRLFFNNLSSASITKTISIRSTTDSQVCYTKKVTFPAQQVTLLPLLECYDLLLKAIAFGNNIHSAMAELTITGEKIRIRVHPHSGEHIEYNQEELSLSTQSNAEHVMLQALCLSSVLSKKAFLEMPYDITTQDWNLEVLDNKKPWLIFPDRTSKIQFKPFLVKAKEEASLLAEEETHLGSFSSIRKRKDRIAAYQKLFDTVALDEDHTVWDELELLYKRTKHLPFTTFDIWKAIATHPKMIIASIEIMPPQFLERLHNEFIINWYKFPVQDWVEMLSAFTNGLKEKDRSLFLESIFDQLEHRLHQSTLSKILKHKFLEEFYSNELSFGECQTNIMGYFAQLLQRTENVKHWTRNHDIVAFYNKNIPDSLKELFPNYLPIKDHHKSVVFLPVTLAYLSIFPQDDFSVEDFRLLKIIDFDRDWFQLIFNMVQHYIYSQKTQLQTQ</sequence>
<dbReference type="InterPro" id="IPR047879">
    <property type="entry name" value="YjiT"/>
</dbReference>
<dbReference type="EMBL" id="CP076129">
    <property type="protein sequence ID" value="QWG09342.1"/>
    <property type="molecule type" value="Genomic_DNA"/>
</dbReference>
<proteinExistence type="predicted"/>
<keyword evidence="2" id="KW-1185">Reference proteome</keyword>
<reference evidence="1 2" key="1">
    <citation type="submission" date="2021-05" db="EMBL/GenBank/DDBJ databases">
        <title>Comparative genomic studies on the polysaccharide-degrading batcterial strains of the Flammeovirga genus.</title>
        <authorList>
            <person name="Zewei F."/>
            <person name="Zheng Z."/>
            <person name="Yu L."/>
            <person name="Ruyue G."/>
            <person name="Yanhong M."/>
            <person name="Yuanyuan C."/>
            <person name="Jingyan G."/>
            <person name="Wenjun H."/>
        </authorList>
    </citation>
    <scope>NUCLEOTIDE SEQUENCE [LARGE SCALE GENOMIC DNA]</scope>
    <source>
        <strain evidence="1 2">YS10</strain>
    </source>
</reference>